<feature type="compositionally biased region" description="Basic and acidic residues" evidence="10">
    <location>
        <begin position="271"/>
        <end position="292"/>
    </location>
</feature>
<feature type="compositionally biased region" description="Basic and acidic residues" evidence="10">
    <location>
        <begin position="108"/>
        <end position="119"/>
    </location>
</feature>
<evidence type="ECO:0000256" key="9">
    <source>
        <dbReference type="ARBA" id="ARBA00023242"/>
    </source>
</evidence>
<evidence type="ECO:0000256" key="4">
    <source>
        <dbReference type="ARBA" id="ARBA00010218"/>
    </source>
</evidence>
<reference evidence="12" key="1">
    <citation type="submission" date="2020-05" db="EMBL/GenBank/DDBJ databases">
        <title>Phylogenomic resolution of chytrid fungi.</title>
        <authorList>
            <person name="Stajich J.E."/>
            <person name="Amses K."/>
            <person name="Simmons R."/>
            <person name="Seto K."/>
            <person name="Myers J."/>
            <person name="Bonds A."/>
            <person name="Quandt C.A."/>
            <person name="Barry K."/>
            <person name="Liu P."/>
            <person name="Grigoriev I."/>
            <person name="Longcore J.E."/>
            <person name="James T.Y."/>
        </authorList>
    </citation>
    <scope>NUCLEOTIDE SEQUENCE</scope>
    <source>
        <strain evidence="12">JEL0379</strain>
    </source>
</reference>
<evidence type="ECO:0000256" key="5">
    <source>
        <dbReference type="ARBA" id="ARBA00017036"/>
    </source>
</evidence>
<sequence>MDGRSLHNHQPPASTSQAHEPPPLQPSESLPKDSATHKDRHVLRVKRKRNADPIDAFIVATAEDAQRKKARTGEQTANDEPAESIARVFQRIDTVESSAFDTALRSRATLDRLRDDLRSTHRQSPKSQRPAPPQIAQERREDQIASHNVEAKAARYKVVSRQRQVFAGGGGDDDDGDGDINLLDVEQQADDDDEERERVRPSGGAAGRFIKSREDKDDVVSSLMPMVQEYLKVSEGDDYVYDLYYAQTNPLPTTSHNHRVAELTFDQDPDIFMHDRRRGSDSDTDDSDRSNNGDDYDSNAEDYYGNFYPDASDLENSDDSDDDECSSSDDDYHSNRDW</sequence>
<gene>
    <name evidence="12" type="ORF">HDU87_003085</name>
</gene>
<feature type="region of interest" description="Disordered" evidence="10">
    <location>
        <begin position="166"/>
        <end position="217"/>
    </location>
</feature>
<feature type="region of interest" description="Disordered" evidence="10">
    <location>
        <begin position="271"/>
        <end position="338"/>
    </location>
</feature>
<evidence type="ECO:0000256" key="1">
    <source>
        <dbReference type="ARBA" id="ARBA00003202"/>
    </source>
</evidence>
<evidence type="ECO:0000256" key="2">
    <source>
        <dbReference type="ARBA" id="ARBA00004123"/>
    </source>
</evidence>
<dbReference type="GO" id="GO:0005634">
    <property type="term" value="C:nucleus"/>
    <property type="evidence" value="ECO:0007669"/>
    <property type="project" value="UniProtKB-SubCell"/>
</dbReference>
<feature type="region of interest" description="Disordered" evidence="10">
    <location>
        <begin position="1"/>
        <end position="85"/>
    </location>
</feature>
<evidence type="ECO:0000256" key="3">
    <source>
        <dbReference type="ARBA" id="ARBA00004496"/>
    </source>
</evidence>
<evidence type="ECO:0000313" key="13">
    <source>
        <dbReference type="Proteomes" id="UP001212152"/>
    </source>
</evidence>
<evidence type="ECO:0000256" key="8">
    <source>
        <dbReference type="ARBA" id="ARBA00022927"/>
    </source>
</evidence>
<comment type="subcellular location">
    <subcellularLocation>
        <location evidence="3">Cytoplasm</location>
    </subcellularLocation>
    <subcellularLocation>
        <location evidence="2">Nucleus</location>
    </subcellularLocation>
</comment>
<dbReference type="GO" id="GO:0005737">
    <property type="term" value="C:cytoplasm"/>
    <property type="evidence" value="ECO:0007669"/>
    <property type="project" value="UniProtKB-SubCell"/>
</dbReference>
<name>A0AAD5XMV4_9FUNG</name>
<keyword evidence="9" id="KW-0539">Nucleus</keyword>
<evidence type="ECO:0000256" key="6">
    <source>
        <dbReference type="ARBA" id="ARBA00022448"/>
    </source>
</evidence>
<dbReference type="Proteomes" id="UP001212152">
    <property type="component" value="Unassembled WGS sequence"/>
</dbReference>
<keyword evidence="6" id="KW-0813">Transport</keyword>
<feature type="compositionally biased region" description="Basic residues" evidence="10">
    <location>
        <begin position="38"/>
        <end position="49"/>
    </location>
</feature>
<keyword evidence="8" id="KW-0653">Protein transport</keyword>
<dbReference type="EMBL" id="JADGJQ010000022">
    <property type="protein sequence ID" value="KAJ3179129.1"/>
    <property type="molecule type" value="Genomic_DNA"/>
</dbReference>
<keyword evidence="7" id="KW-0963">Cytoplasm</keyword>
<dbReference type="GO" id="GO:0032502">
    <property type="term" value="P:developmental process"/>
    <property type="evidence" value="ECO:0007669"/>
    <property type="project" value="TreeGrafter"/>
</dbReference>
<dbReference type="GO" id="GO:0015031">
    <property type="term" value="P:protein transport"/>
    <property type="evidence" value="ECO:0007669"/>
    <property type="project" value="UniProtKB-KW"/>
</dbReference>
<keyword evidence="13" id="KW-1185">Reference proteome</keyword>
<feature type="region of interest" description="Disordered" evidence="10">
    <location>
        <begin position="108"/>
        <end position="151"/>
    </location>
</feature>
<dbReference type="InterPro" id="IPR040218">
    <property type="entry name" value="SLC7A6OS"/>
</dbReference>
<feature type="compositionally biased region" description="Basic and acidic residues" evidence="10">
    <location>
        <begin position="137"/>
        <end position="151"/>
    </location>
</feature>
<evidence type="ECO:0000256" key="10">
    <source>
        <dbReference type="SAM" id="MobiDB-lite"/>
    </source>
</evidence>
<comment type="similarity">
    <text evidence="4">Belongs to the IWR1/SLC7A6OS family.</text>
</comment>
<feature type="compositionally biased region" description="Acidic residues" evidence="10">
    <location>
        <begin position="312"/>
        <end position="329"/>
    </location>
</feature>
<comment type="function">
    <text evidence="1">Directs RNA polymerase II nuclear import.</text>
</comment>
<protein>
    <recommendedName>
        <fullName evidence="5">Probable RNA polymerase II nuclear localization protein SLC7A6OS</fullName>
    </recommendedName>
</protein>
<dbReference type="PANTHER" id="PTHR31196:SF2">
    <property type="entry name" value="RNA POLYMERASE II NUCLEAR LOCALIZATION PROTEIN SLC7A6OS-RELATED"/>
    <property type="match status" value="1"/>
</dbReference>
<comment type="caution">
    <text evidence="12">The sequence shown here is derived from an EMBL/GenBank/DDBJ whole genome shotgun (WGS) entry which is preliminary data.</text>
</comment>
<evidence type="ECO:0000313" key="12">
    <source>
        <dbReference type="EMBL" id="KAJ3179129.1"/>
    </source>
</evidence>
<proteinExistence type="inferred from homology"/>
<dbReference type="Pfam" id="PF08574">
    <property type="entry name" value="Iwr1"/>
    <property type="match status" value="1"/>
</dbReference>
<organism evidence="12 13">
    <name type="scientific">Geranomyces variabilis</name>
    <dbReference type="NCBI Taxonomy" id="109894"/>
    <lineage>
        <taxon>Eukaryota</taxon>
        <taxon>Fungi</taxon>
        <taxon>Fungi incertae sedis</taxon>
        <taxon>Chytridiomycota</taxon>
        <taxon>Chytridiomycota incertae sedis</taxon>
        <taxon>Chytridiomycetes</taxon>
        <taxon>Spizellomycetales</taxon>
        <taxon>Powellomycetaceae</taxon>
        <taxon>Geranomyces</taxon>
    </lineage>
</organism>
<evidence type="ECO:0000256" key="7">
    <source>
        <dbReference type="ARBA" id="ARBA00022490"/>
    </source>
</evidence>
<feature type="domain" description="Transcription factor Iwr1" evidence="11">
    <location>
        <begin position="237"/>
        <end position="310"/>
    </location>
</feature>
<accession>A0AAD5XMV4</accession>
<dbReference type="PANTHER" id="PTHR31196">
    <property type="entry name" value="RNA POLYMERASE II NUCLEAR LOCALIZATION PROTEIN SLC7A6OS-RELATED"/>
    <property type="match status" value="1"/>
</dbReference>
<dbReference type="InterPro" id="IPR013883">
    <property type="entry name" value="TF_Iwr1_dom"/>
</dbReference>
<dbReference type="AlphaFoldDB" id="A0AAD5XMV4"/>
<evidence type="ECO:0000259" key="11">
    <source>
        <dbReference type="Pfam" id="PF08574"/>
    </source>
</evidence>